<proteinExistence type="predicted"/>
<protein>
    <submittedName>
        <fullName evidence="2">Uncharacterized protein</fullName>
    </submittedName>
</protein>
<dbReference type="AlphaFoldDB" id="A0A151NJ33"/>
<organism evidence="2 3">
    <name type="scientific">Alligator mississippiensis</name>
    <name type="common">American alligator</name>
    <dbReference type="NCBI Taxonomy" id="8496"/>
    <lineage>
        <taxon>Eukaryota</taxon>
        <taxon>Metazoa</taxon>
        <taxon>Chordata</taxon>
        <taxon>Craniata</taxon>
        <taxon>Vertebrata</taxon>
        <taxon>Euteleostomi</taxon>
        <taxon>Archelosauria</taxon>
        <taxon>Archosauria</taxon>
        <taxon>Crocodylia</taxon>
        <taxon>Alligatoridae</taxon>
        <taxon>Alligatorinae</taxon>
        <taxon>Alligator</taxon>
    </lineage>
</organism>
<sequence length="103" mass="11543">MWLSTGCLAPGVAFAILHSLSAEYVSKAFQTGVKNTIQKIPCEESMASGLATLRLGLKEIWGYENGLQLQERKENQTFNIQLCTRYLHGNDSAFYKQNISTLR</sequence>
<feature type="chain" id="PRO_5007586109" evidence="1">
    <location>
        <begin position="23"/>
        <end position="103"/>
    </location>
</feature>
<reference evidence="2 3" key="1">
    <citation type="journal article" date="2012" name="Genome Biol.">
        <title>Sequencing three crocodilian genomes to illuminate the evolution of archosaurs and amniotes.</title>
        <authorList>
            <person name="St John J.A."/>
            <person name="Braun E.L."/>
            <person name="Isberg S.R."/>
            <person name="Miles L.G."/>
            <person name="Chong A.Y."/>
            <person name="Gongora J."/>
            <person name="Dalzell P."/>
            <person name="Moran C."/>
            <person name="Bed'hom B."/>
            <person name="Abzhanov A."/>
            <person name="Burgess S.C."/>
            <person name="Cooksey A.M."/>
            <person name="Castoe T.A."/>
            <person name="Crawford N.G."/>
            <person name="Densmore L.D."/>
            <person name="Drew J.C."/>
            <person name="Edwards S.V."/>
            <person name="Faircloth B.C."/>
            <person name="Fujita M.K."/>
            <person name="Greenwold M.J."/>
            <person name="Hoffmann F.G."/>
            <person name="Howard J.M."/>
            <person name="Iguchi T."/>
            <person name="Janes D.E."/>
            <person name="Khan S.Y."/>
            <person name="Kohno S."/>
            <person name="de Koning A.J."/>
            <person name="Lance S.L."/>
            <person name="McCarthy F.M."/>
            <person name="McCormack J.E."/>
            <person name="Merchant M.E."/>
            <person name="Peterson D.G."/>
            <person name="Pollock D.D."/>
            <person name="Pourmand N."/>
            <person name="Raney B.J."/>
            <person name="Roessler K.A."/>
            <person name="Sanford J.R."/>
            <person name="Sawyer R.H."/>
            <person name="Schmidt C.J."/>
            <person name="Triplett E.W."/>
            <person name="Tuberville T.D."/>
            <person name="Venegas-Anaya M."/>
            <person name="Howard J.T."/>
            <person name="Jarvis E.D."/>
            <person name="Guillette L.J.Jr."/>
            <person name="Glenn T.C."/>
            <person name="Green R.E."/>
            <person name="Ray D.A."/>
        </authorList>
    </citation>
    <scope>NUCLEOTIDE SEQUENCE [LARGE SCALE GENOMIC DNA]</scope>
    <source>
        <strain evidence="2">KSC_2009_1</strain>
    </source>
</reference>
<keyword evidence="1" id="KW-0732">Signal</keyword>
<gene>
    <name evidence="2" type="ORF">Y1Q_0020846</name>
</gene>
<comment type="caution">
    <text evidence="2">The sequence shown here is derived from an EMBL/GenBank/DDBJ whole genome shotgun (WGS) entry which is preliminary data.</text>
</comment>
<evidence type="ECO:0000256" key="1">
    <source>
        <dbReference type="SAM" id="SignalP"/>
    </source>
</evidence>
<name>A0A151NJ33_ALLMI</name>
<evidence type="ECO:0000313" key="2">
    <source>
        <dbReference type="EMBL" id="KYO36801.1"/>
    </source>
</evidence>
<accession>A0A151NJ33</accession>
<dbReference type="EMBL" id="AKHW03002907">
    <property type="protein sequence ID" value="KYO36801.1"/>
    <property type="molecule type" value="Genomic_DNA"/>
</dbReference>
<dbReference type="Proteomes" id="UP000050525">
    <property type="component" value="Unassembled WGS sequence"/>
</dbReference>
<feature type="signal peptide" evidence="1">
    <location>
        <begin position="1"/>
        <end position="22"/>
    </location>
</feature>
<keyword evidence="3" id="KW-1185">Reference proteome</keyword>
<evidence type="ECO:0000313" key="3">
    <source>
        <dbReference type="Proteomes" id="UP000050525"/>
    </source>
</evidence>